<sequence>MSYQAGRHFLQIPGPTNVPDRVLRAIDMPTMDHRGPRFQEMASRVLDGIRTIFKTKNPVVIYPASGTGAWEAALVNTLSPGDLCLMYETGHFASLWQKLAERLGLRTEFIAGDWRHGADAAAIGERLKADTGHEIKAVCVVHNETSTGCVSPIAEVRVAIDAADHPALLLVDTISSLGSIDYRHDEWGVDVTVGGSQKGLMLPPGLSFNAISDKAIAAQKSAKLPRSYWAWDEMLAANANGFFTYTPATNLLYGLDAAIEMLHEEGLDNVFARHQRHAAATRAAVEAWGLEILCAEPSHHSGALTAVMMPGGKGADALRKVILERFDMSLGAGLSKVADKIFRIGHLGDFNDLTLIGTLGGVEMGLKAAGVAHRKGGVDAAMAVLEGSGASQARQAAE</sequence>
<comment type="similarity">
    <text evidence="2">Belongs to the class-V pyridoxal-phosphate-dependent aminotransferase family.</text>
</comment>
<evidence type="ECO:0000259" key="4">
    <source>
        <dbReference type="Pfam" id="PF00266"/>
    </source>
</evidence>
<organism evidence="5 6">
    <name type="scientific">Jiella mangrovi</name>
    <dbReference type="NCBI Taxonomy" id="2821407"/>
    <lineage>
        <taxon>Bacteria</taxon>
        <taxon>Pseudomonadati</taxon>
        <taxon>Pseudomonadota</taxon>
        <taxon>Alphaproteobacteria</taxon>
        <taxon>Hyphomicrobiales</taxon>
        <taxon>Aurantimonadaceae</taxon>
        <taxon>Jiella</taxon>
    </lineage>
</organism>
<evidence type="ECO:0000256" key="2">
    <source>
        <dbReference type="ARBA" id="ARBA00009236"/>
    </source>
</evidence>
<feature type="domain" description="Aminotransferase class V" evidence="4">
    <location>
        <begin position="12"/>
        <end position="318"/>
    </location>
</feature>
<dbReference type="PANTHER" id="PTHR21152:SF40">
    <property type="entry name" value="ALANINE--GLYOXYLATE AMINOTRANSFERASE"/>
    <property type="match status" value="1"/>
</dbReference>
<dbReference type="EMBL" id="JAGJCF010000006">
    <property type="protein sequence ID" value="MBP0616149.1"/>
    <property type="molecule type" value="Genomic_DNA"/>
</dbReference>
<reference evidence="5 6" key="1">
    <citation type="submission" date="2021-04" db="EMBL/GenBank/DDBJ databases">
        <title>Whole genome sequence of Jiella sp. KSK16Y-1.</title>
        <authorList>
            <person name="Tuo L."/>
        </authorList>
    </citation>
    <scope>NUCLEOTIDE SEQUENCE [LARGE SCALE GENOMIC DNA]</scope>
    <source>
        <strain evidence="5 6">KSK16Y-1</strain>
    </source>
</reference>
<dbReference type="InterPro" id="IPR024169">
    <property type="entry name" value="SP_NH2Trfase/AEP_transaminase"/>
</dbReference>
<accession>A0ABS4BHD0</accession>
<gene>
    <name evidence="5" type="ORF">J6595_11200</name>
</gene>
<dbReference type="InterPro" id="IPR015421">
    <property type="entry name" value="PyrdxlP-dep_Trfase_major"/>
</dbReference>
<keyword evidence="5" id="KW-0808">Transferase</keyword>
<dbReference type="RefSeq" id="WP_209594638.1">
    <property type="nucleotide sequence ID" value="NZ_JAGJCF010000006.1"/>
</dbReference>
<dbReference type="PANTHER" id="PTHR21152">
    <property type="entry name" value="AMINOTRANSFERASE CLASS V"/>
    <property type="match status" value="1"/>
</dbReference>
<evidence type="ECO:0000313" key="5">
    <source>
        <dbReference type="EMBL" id="MBP0616149.1"/>
    </source>
</evidence>
<keyword evidence="6" id="KW-1185">Reference proteome</keyword>
<proteinExistence type="inferred from homology"/>
<dbReference type="InterPro" id="IPR015424">
    <property type="entry name" value="PyrdxlP-dep_Trfase"/>
</dbReference>
<dbReference type="PIRSF" id="PIRSF000524">
    <property type="entry name" value="SPT"/>
    <property type="match status" value="1"/>
</dbReference>
<name>A0ABS4BHD0_9HYPH</name>
<evidence type="ECO:0000256" key="1">
    <source>
        <dbReference type="ARBA" id="ARBA00001933"/>
    </source>
</evidence>
<comment type="caution">
    <text evidence="5">The sequence shown here is derived from an EMBL/GenBank/DDBJ whole genome shotgun (WGS) entry which is preliminary data.</text>
</comment>
<dbReference type="InterPro" id="IPR000192">
    <property type="entry name" value="Aminotrans_V_dom"/>
</dbReference>
<dbReference type="Pfam" id="PF00266">
    <property type="entry name" value="Aminotran_5"/>
    <property type="match status" value="1"/>
</dbReference>
<dbReference type="Proteomes" id="UP000678276">
    <property type="component" value="Unassembled WGS sequence"/>
</dbReference>
<dbReference type="GO" id="GO:0008483">
    <property type="term" value="F:transaminase activity"/>
    <property type="evidence" value="ECO:0007669"/>
    <property type="project" value="UniProtKB-KW"/>
</dbReference>
<dbReference type="Gene3D" id="3.90.1150.10">
    <property type="entry name" value="Aspartate Aminotransferase, domain 1"/>
    <property type="match status" value="1"/>
</dbReference>
<dbReference type="InterPro" id="IPR015422">
    <property type="entry name" value="PyrdxlP-dep_Trfase_small"/>
</dbReference>
<evidence type="ECO:0000313" key="6">
    <source>
        <dbReference type="Proteomes" id="UP000678276"/>
    </source>
</evidence>
<dbReference type="Gene3D" id="3.40.640.10">
    <property type="entry name" value="Type I PLP-dependent aspartate aminotransferase-like (Major domain)"/>
    <property type="match status" value="1"/>
</dbReference>
<keyword evidence="5" id="KW-0032">Aminotransferase</keyword>
<dbReference type="SUPFAM" id="SSF53383">
    <property type="entry name" value="PLP-dependent transferases"/>
    <property type="match status" value="1"/>
</dbReference>
<keyword evidence="3" id="KW-0663">Pyridoxal phosphate</keyword>
<comment type="cofactor">
    <cofactor evidence="1">
        <name>pyridoxal 5'-phosphate</name>
        <dbReference type="ChEBI" id="CHEBI:597326"/>
    </cofactor>
</comment>
<evidence type="ECO:0000256" key="3">
    <source>
        <dbReference type="ARBA" id="ARBA00022898"/>
    </source>
</evidence>
<protein>
    <submittedName>
        <fullName evidence="5">Aminotransferase class V-fold PLP-dependent enzyme</fullName>
    </submittedName>
</protein>